<keyword evidence="5" id="KW-0675">Receptor</keyword>
<dbReference type="PANTHER" id="PTHR33376:SF2">
    <property type="entry name" value="DICARBOXYLATE-BINDING PERIPLASMIC PROTEIN"/>
    <property type="match status" value="1"/>
</dbReference>
<dbReference type="OrthoDB" id="8673861at2"/>
<dbReference type="PANTHER" id="PTHR33376">
    <property type="match status" value="1"/>
</dbReference>
<keyword evidence="6" id="KW-1185">Reference proteome</keyword>
<evidence type="ECO:0000313" key="6">
    <source>
        <dbReference type="Proteomes" id="UP000245390"/>
    </source>
</evidence>
<protein>
    <submittedName>
        <fullName evidence="5">Tripartite ATP-independent transporter DctP family solute receptor</fullName>
    </submittedName>
</protein>
<keyword evidence="3" id="KW-0574">Periplasm</keyword>
<feature type="signal peptide" evidence="4">
    <location>
        <begin position="1"/>
        <end position="25"/>
    </location>
</feature>
<comment type="caution">
    <text evidence="5">The sequence shown here is derived from an EMBL/GenBank/DDBJ whole genome shotgun (WGS) entry which is preliminary data.</text>
</comment>
<dbReference type="GO" id="GO:0030246">
    <property type="term" value="F:carbohydrate binding"/>
    <property type="evidence" value="ECO:0007669"/>
    <property type="project" value="TreeGrafter"/>
</dbReference>
<evidence type="ECO:0000256" key="3">
    <source>
        <dbReference type="ARBA" id="ARBA00022764"/>
    </source>
</evidence>
<dbReference type="KEGG" id="salo:EF888_12920"/>
<feature type="chain" id="PRO_5016326923" evidence="4">
    <location>
        <begin position="26"/>
        <end position="329"/>
    </location>
</feature>
<dbReference type="NCBIfam" id="NF037995">
    <property type="entry name" value="TRAP_S1"/>
    <property type="match status" value="1"/>
</dbReference>
<dbReference type="InterPro" id="IPR038404">
    <property type="entry name" value="TRAP_DctP_sf"/>
</dbReference>
<organism evidence="5 6">
    <name type="scientific">Silicimonas algicola</name>
    <dbReference type="NCBI Taxonomy" id="1826607"/>
    <lineage>
        <taxon>Bacteria</taxon>
        <taxon>Pseudomonadati</taxon>
        <taxon>Pseudomonadota</taxon>
        <taxon>Alphaproteobacteria</taxon>
        <taxon>Rhodobacterales</taxon>
        <taxon>Paracoccaceae</taxon>
    </lineage>
</organism>
<comment type="subcellular location">
    <subcellularLocation>
        <location evidence="1">Periplasm</location>
    </subcellularLocation>
</comment>
<dbReference type="Pfam" id="PF03480">
    <property type="entry name" value="DctP"/>
    <property type="match status" value="1"/>
</dbReference>
<evidence type="ECO:0000256" key="4">
    <source>
        <dbReference type="SAM" id="SignalP"/>
    </source>
</evidence>
<name>A0A316GBL9_9RHOB</name>
<dbReference type="EMBL" id="QGGV01000002">
    <property type="protein sequence ID" value="PWK57605.1"/>
    <property type="molecule type" value="Genomic_DNA"/>
</dbReference>
<evidence type="ECO:0000256" key="1">
    <source>
        <dbReference type="ARBA" id="ARBA00004418"/>
    </source>
</evidence>
<keyword evidence="2 4" id="KW-0732">Signal</keyword>
<dbReference type="InterPro" id="IPR018389">
    <property type="entry name" value="DctP_fam"/>
</dbReference>
<dbReference type="CDD" id="cd13603">
    <property type="entry name" value="PBP2_TRAP_Siap_TeaA_like"/>
    <property type="match status" value="1"/>
</dbReference>
<dbReference type="Proteomes" id="UP000245390">
    <property type="component" value="Unassembled WGS sequence"/>
</dbReference>
<dbReference type="GO" id="GO:0042597">
    <property type="term" value="C:periplasmic space"/>
    <property type="evidence" value="ECO:0007669"/>
    <property type="project" value="UniProtKB-SubCell"/>
</dbReference>
<reference evidence="5 6" key="1">
    <citation type="submission" date="2018-05" db="EMBL/GenBank/DDBJ databases">
        <title>Genomic Encyclopedia of Type Strains, Phase IV (KMG-IV): sequencing the most valuable type-strain genomes for metagenomic binning, comparative biology and taxonomic classification.</title>
        <authorList>
            <person name="Goeker M."/>
        </authorList>
    </citation>
    <scope>NUCLEOTIDE SEQUENCE [LARGE SCALE GENOMIC DNA]</scope>
    <source>
        <strain evidence="5 6">DSM 103371</strain>
    </source>
</reference>
<dbReference type="Gene3D" id="3.40.190.170">
    <property type="entry name" value="Bacterial extracellular solute-binding protein, family 7"/>
    <property type="match status" value="1"/>
</dbReference>
<accession>A0A316GBL9</accession>
<proteinExistence type="predicted"/>
<gene>
    <name evidence="5" type="ORF">C8D95_102250</name>
</gene>
<evidence type="ECO:0000256" key="2">
    <source>
        <dbReference type="ARBA" id="ARBA00022729"/>
    </source>
</evidence>
<sequence>MSYQSRALATSLTALLTAIAVPASAQEFTFVHASLNPAQHADFPVNMNFVERVQELSDGRISFKVFDSGALGDERQMVEQMQSGTIATARLTPAALSGLCSGISILNLPFLFTDGQALLDAVQTDEFKAICDDILISAGIRPLSYWWMGVRDLYTKEPVESLEDVQGMKLRVWEDPYVVKAWEDLGTIPTPISFSELYTSLQTGAVDGAEGWAESYNSRSFYEVAPHLTRIGYVQIASTLAISESVWQSLPTDLQAAVQQAADENSTFALETFTELQDGIYTTSAKVATVHEVSDLEAWSARSTGVYETFAAEHPGAAADLLTQIVESN</sequence>
<dbReference type="GO" id="GO:0055085">
    <property type="term" value="P:transmembrane transport"/>
    <property type="evidence" value="ECO:0007669"/>
    <property type="project" value="InterPro"/>
</dbReference>
<dbReference type="RefSeq" id="WP_109758203.1">
    <property type="nucleotide sequence ID" value="NZ_CP034588.1"/>
</dbReference>
<evidence type="ECO:0000313" key="5">
    <source>
        <dbReference type="EMBL" id="PWK57605.1"/>
    </source>
</evidence>
<dbReference type="AlphaFoldDB" id="A0A316GBL9"/>